<name>A0A7I7P9L7_9MYCO</name>
<sequence length="157" mass="16472">MTAIVAECATSSYANGRAGPPRLGRTRLRLGVPRGLCFQTASGFSYRASDFGILPFRSGLPAFGLFVNALQSLALTLCRRTLAFVRCQLSFIGLLLAFICDSVALIGDVIAFVGDSLAPGELTFTTRKHLVALIQLSAAPIGLARTIATVVSGHGSV</sequence>
<evidence type="ECO:0000313" key="2">
    <source>
        <dbReference type="EMBL" id="BBY05286.1"/>
    </source>
</evidence>
<reference evidence="2 3" key="1">
    <citation type="journal article" date="2019" name="Emerg. Microbes Infect.">
        <title>Comprehensive subspecies identification of 175 nontuberculous mycobacteria species based on 7547 genomic profiles.</title>
        <authorList>
            <person name="Matsumoto Y."/>
            <person name="Kinjo T."/>
            <person name="Motooka D."/>
            <person name="Nabeya D."/>
            <person name="Jung N."/>
            <person name="Uechi K."/>
            <person name="Horii T."/>
            <person name="Iida T."/>
            <person name="Fujita J."/>
            <person name="Nakamura S."/>
        </authorList>
    </citation>
    <scope>NUCLEOTIDE SEQUENCE [LARGE SCALE GENOMIC DNA]</scope>
    <source>
        <strain evidence="2 3">JCM 16367</strain>
    </source>
</reference>
<organism evidence="2 3">
    <name type="scientific">Mycobacterium noviomagense</name>
    <dbReference type="NCBI Taxonomy" id="459858"/>
    <lineage>
        <taxon>Bacteria</taxon>
        <taxon>Bacillati</taxon>
        <taxon>Actinomycetota</taxon>
        <taxon>Actinomycetes</taxon>
        <taxon>Mycobacteriales</taxon>
        <taxon>Mycobacteriaceae</taxon>
        <taxon>Mycobacterium</taxon>
    </lineage>
</organism>
<feature type="transmembrane region" description="Helical" evidence="1">
    <location>
        <begin position="89"/>
        <end position="113"/>
    </location>
</feature>
<keyword evidence="1" id="KW-0812">Transmembrane</keyword>
<accession>A0A7I7P9L7</accession>
<keyword evidence="1" id="KW-0472">Membrane</keyword>
<proteinExistence type="predicted"/>
<dbReference type="Proteomes" id="UP000466894">
    <property type="component" value="Chromosome"/>
</dbReference>
<dbReference type="EMBL" id="AP022583">
    <property type="protein sequence ID" value="BBY05286.1"/>
    <property type="molecule type" value="Genomic_DNA"/>
</dbReference>
<dbReference type="KEGG" id="mnv:MNVI_06040"/>
<evidence type="ECO:0000256" key="1">
    <source>
        <dbReference type="SAM" id="Phobius"/>
    </source>
</evidence>
<evidence type="ECO:0000313" key="3">
    <source>
        <dbReference type="Proteomes" id="UP000466894"/>
    </source>
</evidence>
<keyword evidence="1" id="KW-1133">Transmembrane helix</keyword>
<protein>
    <submittedName>
        <fullName evidence="2">Uncharacterized protein</fullName>
    </submittedName>
</protein>
<gene>
    <name evidence="2" type="ORF">MNVI_06040</name>
</gene>
<dbReference type="AlphaFoldDB" id="A0A7I7P9L7"/>